<dbReference type="GeneID" id="63775664"/>
<keyword evidence="4" id="KW-1185">Reference proteome</keyword>
<accession>A0A1Y2EFT8</accession>
<evidence type="ECO:0000259" key="2">
    <source>
        <dbReference type="Pfam" id="PF08588"/>
    </source>
</evidence>
<organism evidence="3 4">
    <name type="scientific">Pseudomassariella vexata</name>
    <dbReference type="NCBI Taxonomy" id="1141098"/>
    <lineage>
        <taxon>Eukaryota</taxon>
        <taxon>Fungi</taxon>
        <taxon>Dikarya</taxon>
        <taxon>Ascomycota</taxon>
        <taxon>Pezizomycotina</taxon>
        <taxon>Sordariomycetes</taxon>
        <taxon>Xylariomycetidae</taxon>
        <taxon>Amphisphaeriales</taxon>
        <taxon>Pseudomassariaceae</taxon>
        <taxon>Pseudomassariella</taxon>
    </lineage>
</organism>
<feature type="region of interest" description="Disordered" evidence="1">
    <location>
        <begin position="300"/>
        <end position="347"/>
    </location>
</feature>
<dbReference type="Proteomes" id="UP000193689">
    <property type="component" value="Unassembled WGS sequence"/>
</dbReference>
<evidence type="ECO:0000256" key="1">
    <source>
        <dbReference type="SAM" id="MobiDB-lite"/>
    </source>
</evidence>
<gene>
    <name evidence="3" type="ORF">BCR38DRAFT_421694</name>
</gene>
<feature type="compositionally biased region" description="Basic and acidic residues" evidence="1">
    <location>
        <begin position="336"/>
        <end position="347"/>
    </location>
</feature>
<sequence>MAEKFILRVTAGSDYVVKSHQVVPVNSADTIIVSNEHMDVELNVRVQNYRGLPRNSPETSAYFSTAPHDYNKDQYSICFRFTPKKPAATVDQPDSKDPRTGDETTEKPAINGISAQDLQFGNDFDHPIRDRLPPGFNTALSIVKWWIDPGLDGDAYADEPYLYGPALSSFNSVHVGKGEYDPKKGGLFFEEGGDEAGLEARRAIGAPDTSKERMKWALKKESKEKWVFEYGKTYGVDFFNPYLDFGDFSLKLPGFTLPIMKYWDGQGLRYVLRNKSTENTYLVILFSLYLKEDVNEDGSLKPAALAKGPSTAGLNEESRMGMETEQQPKDNSAALEEARKRFEGTRE</sequence>
<feature type="region of interest" description="Disordered" evidence="1">
    <location>
        <begin position="86"/>
        <end position="107"/>
    </location>
</feature>
<protein>
    <recommendedName>
        <fullName evidence="2">Domain of unknown function at the cortex 1 domain-containing protein</fullName>
    </recommendedName>
</protein>
<dbReference type="InParanoid" id="A0A1Y2EFT8"/>
<dbReference type="EMBL" id="MCFJ01000002">
    <property type="protein sequence ID" value="ORY70287.1"/>
    <property type="molecule type" value="Genomic_DNA"/>
</dbReference>
<dbReference type="PANTHER" id="PTHR34826:SF2">
    <property type="entry name" value="UPF0590 PROTEIN C409.17C"/>
    <property type="match status" value="1"/>
</dbReference>
<comment type="caution">
    <text evidence="3">The sequence shown here is derived from an EMBL/GenBank/DDBJ whole genome shotgun (WGS) entry which is preliminary data.</text>
</comment>
<dbReference type="AlphaFoldDB" id="A0A1Y2EFT8"/>
<feature type="domain" description="Domain of unknown function at the cortex 1" evidence="2">
    <location>
        <begin position="7"/>
        <end position="288"/>
    </location>
</feature>
<reference evidence="3 4" key="1">
    <citation type="submission" date="2016-07" db="EMBL/GenBank/DDBJ databases">
        <title>Pervasive Adenine N6-methylation of Active Genes in Fungi.</title>
        <authorList>
            <consortium name="DOE Joint Genome Institute"/>
            <person name="Mondo S.J."/>
            <person name="Dannebaum R.O."/>
            <person name="Kuo R.C."/>
            <person name="Labutti K."/>
            <person name="Haridas S."/>
            <person name="Kuo A."/>
            <person name="Salamov A."/>
            <person name="Ahrendt S.R."/>
            <person name="Lipzen A."/>
            <person name="Sullivan W."/>
            <person name="Andreopoulos W.B."/>
            <person name="Clum A."/>
            <person name="Lindquist E."/>
            <person name="Daum C."/>
            <person name="Ramamoorthy G.K."/>
            <person name="Gryganskyi A."/>
            <person name="Culley D."/>
            <person name="Magnuson J.K."/>
            <person name="James T.Y."/>
            <person name="O'Malley M.A."/>
            <person name="Stajich J.E."/>
            <person name="Spatafora J.W."/>
            <person name="Visel A."/>
            <person name="Grigoriev I.V."/>
        </authorList>
    </citation>
    <scope>NUCLEOTIDE SEQUENCE [LARGE SCALE GENOMIC DNA]</scope>
    <source>
        <strain evidence="3 4">CBS 129021</strain>
    </source>
</reference>
<dbReference type="RefSeq" id="XP_040720237.1">
    <property type="nucleotide sequence ID" value="XM_040859452.1"/>
</dbReference>
<dbReference type="OrthoDB" id="2119945at2759"/>
<evidence type="ECO:0000313" key="3">
    <source>
        <dbReference type="EMBL" id="ORY70287.1"/>
    </source>
</evidence>
<feature type="compositionally biased region" description="Basic and acidic residues" evidence="1">
    <location>
        <begin position="93"/>
        <end position="106"/>
    </location>
</feature>
<evidence type="ECO:0000313" key="4">
    <source>
        <dbReference type="Proteomes" id="UP000193689"/>
    </source>
</evidence>
<proteinExistence type="predicted"/>
<dbReference type="STRING" id="1141098.A0A1Y2EFT8"/>
<feature type="compositionally biased region" description="Basic and acidic residues" evidence="1">
    <location>
        <begin position="316"/>
        <end position="328"/>
    </location>
</feature>
<dbReference type="InterPro" id="IPR013897">
    <property type="entry name" value="Duc1"/>
</dbReference>
<dbReference type="Pfam" id="PF08588">
    <property type="entry name" value="Duc1"/>
    <property type="match status" value="1"/>
</dbReference>
<name>A0A1Y2EFT8_9PEZI</name>
<dbReference type="PANTHER" id="PTHR34826">
    <property type="entry name" value="UPF0590 PROTEIN C409.17C"/>
    <property type="match status" value="1"/>
</dbReference>